<keyword evidence="7" id="KW-1133">Transmembrane helix</keyword>
<evidence type="ECO:0000256" key="3">
    <source>
        <dbReference type="ARBA" id="ARBA00022729"/>
    </source>
</evidence>
<dbReference type="InterPro" id="IPR036188">
    <property type="entry name" value="FAD/NAD-bd_sf"/>
</dbReference>
<keyword evidence="7" id="KW-0472">Membrane</keyword>
<evidence type="ECO:0000256" key="5">
    <source>
        <dbReference type="ARBA" id="ARBA00022857"/>
    </source>
</evidence>
<accession>A0ABD3RKH1</accession>
<keyword evidence="7" id="KW-0812">Transmembrane</keyword>
<sequence>MIAFNSAQSATLAIAFSGGTAAWLVFRSWRSWTRRASRPNDEPSHDPTRQGFSMRMVPTNLDVIVIGSGMGGLSTAAILAKEGRRVLVLEQHDIAGGNLHTFTERGYEFDTGLHYVGGKIGDKNCPTRKLLDYVSDETVQWERMDEDYDVAISGDDVYRFCSSWTKLKERLKFSFPEEKEAIDRYFDLVYRTARYLFPQLLVLKMLPERVSYLCAWLFDRQLGIIKKTTKQVLESITSDQKLIGVLSYHYGDYGESPDRGAFLMHAIITNHYRSGAYYPVGGPLRISESIVRVIEKWGGKVLVRAPVSSILIDNNNMAYGVVVKGKEILAKSIVSSVGAPTTMTKLIPERFHGIIRKQIDTMKDENVASNVSLMSVFVGIRDPDGSLKLPKSNYWVHQSWHHDKNMAEYKQDRLKVPLFFISFSSAKDPTYSERHPGKHSAMIIGPCTYDDVERFKNDRVKHRGNEYTSMKEKWQDIFVRVLLDKFPELHGKIEYTEVGTAVTNDYYLGTHRGAVYGLAHTPKRFEQHWLRPKTPIKNLFMTGQDICCCGIGGALVGGYMCAYSMSSRSLFHTLSLWA</sequence>
<dbReference type="PANTHER" id="PTHR46091">
    <property type="entry name" value="BLR7054 PROTEIN"/>
    <property type="match status" value="1"/>
</dbReference>
<dbReference type="InterPro" id="IPR052206">
    <property type="entry name" value="Retinol_saturase"/>
</dbReference>
<keyword evidence="3" id="KW-0732">Signal</keyword>
<keyword evidence="5" id="KW-0521">NADP</keyword>
<keyword evidence="6" id="KW-0520">NAD</keyword>
<evidence type="ECO:0000256" key="6">
    <source>
        <dbReference type="ARBA" id="ARBA00023027"/>
    </source>
</evidence>
<dbReference type="Proteomes" id="UP001530377">
    <property type="component" value="Unassembled WGS sequence"/>
</dbReference>
<comment type="caution">
    <text evidence="8">The sequence shown here is derived from an EMBL/GenBank/DDBJ whole genome shotgun (WGS) entry which is preliminary data.</text>
</comment>
<keyword evidence="9" id="KW-1185">Reference proteome</keyword>
<protein>
    <recommendedName>
        <fullName evidence="10">All-trans-retinol 13,14-reductase</fullName>
    </recommendedName>
</protein>
<dbReference type="Gene3D" id="3.50.50.60">
    <property type="entry name" value="FAD/NAD(P)-binding domain"/>
    <property type="match status" value="2"/>
</dbReference>
<comment type="similarity">
    <text evidence="1">Belongs to the carotenoid/retinoid oxidoreductase family. CrtISO subfamily.</text>
</comment>
<evidence type="ECO:0008006" key="10">
    <source>
        <dbReference type="Google" id="ProtNLM"/>
    </source>
</evidence>
<evidence type="ECO:0000256" key="1">
    <source>
        <dbReference type="ARBA" id="ARBA00005855"/>
    </source>
</evidence>
<keyword evidence="2" id="KW-0285">Flavoprotein</keyword>
<evidence type="ECO:0000256" key="4">
    <source>
        <dbReference type="ARBA" id="ARBA00022827"/>
    </source>
</evidence>
<keyword evidence="4" id="KW-0274">FAD</keyword>
<feature type="transmembrane region" description="Helical" evidence="7">
    <location>
        <begin position="6"/>
        <end position="26"/>
    </location>
</feature>
<name>A0ABD3RKH1_9STRA</name>
<evidence type="ECO:0000313" key="9">
    <source>
        <dbReference type="Proteomes" id="UP001530377"/>
    </source>
</evidence>
<dbReference type="SUPFAM" id="SSF51905">
    <property type="entry name" value="FAD/NAD(P)-binding domain"/>
    <property type="match status" value="1"/>
</dbReference>
<dbReference type="Pfam" id="PF13450">
    <property type="entry name" value="NAD_binding_8"/>
    <property type="match status" value="1"/>
</dbReference>
<organism evidence="8 9">
    <name type="scientific">Cyclostephanos tholiformis</name>
    <dbReference type="NCBI Taxonomy" id="382380"/>
    <lineage>
        <taxon>Eukaryota</taxon>
        <taxon>Sar</taxon>
        <taxon>Stramenopiles</taxon>
        <taxon>Ochrophyta</taxon>
        <taxon>Bacillariophyta</taxon>
        <taxon>Coscinodiscophyceae</taxon>
        <taxon>Thalassiosirophycidae</taxon>
        <taxon>Stephanodiscales</taxon>
        <taxon>Stephanodiscaceae</taxon>
        <taxon>Cyclostephanos</taxon>
    </lineage>
</organism>
<evidence type="ECO:0000256" key="2">
    <source>
        <dbReference type="ARBA" id="ARBA00022630"/>
    </source>
</evidence>
<dbReference type="AlphaFoldDB" id="A0ABD3RKH1"/>
<dbReference type="PANTHER" id="PTHR46091:SF3">
    <property type="entry name" value="AMINE OXIDASE DOMAIN-CONTAINING PROTEIN"/>
    <property type="match status" value="1"/>
</dbReference>
<evidence type="ECO:0000313" key="8">
    <source>
        <dbReference type="EMBL" id="KAL3811031.1"/>
    </source>
</evidence>
<reference evidence="8 9" key="1">
    <citation type="submission" date="2024-10" db="EMBL/GenBank/DDBJ databases">
        <title>Updated reference genomes for cyclostephanoid diatoms.</title>
        <authorList>
            <person name="Roberts W.R."/>
            <person name="Alverson A.J."/>
        </authorList>
    </citation>
    <scope>NUCLEOTIDE SEQUENCE [LARGE SCALE GENOMIC DNA]</scope>
    <source>
        <strain evidence="8 9">AJA228-03</strain>
    </source>
</reference>
<feature type="transmembrane region" description="Helical" evidence="7">
    <location>
        <begin position="59"/>
        <end position="80"/>
    </location>
</feature>
<evidence type="ECO:0000256" key="7">
    <source>
        <dbReference type="SAM" id="Phobius"/>
    </source>
</evidence>
<gene>
    <name evidence="8" type="ORF">ACHAXA_008276</name>
</gene>
<proteinExistence type="inferred from homology"/>
<dbReference type="EMBL" id="JALLPB020000285">
    <property type="protein sequence ID" value="KAL3811031.1"/>
    <property type="molecule type" value="Genomic_DNA"/>
</dbReference>